<dbReference type="GO" id="GO:0080120">
    <property type="term" value="P:CAAX-box protein maturation"/>
    <property type="evidence" value="ECO:0007669"/>
    <property type="project" value="UniProtKB-ARBA"/>
</dbReference>
<organism evidence="2 3">
    <name type="scientific">Pycnococcus provasolii</name>
    <dbReference type="NCBI Taxonomy" id="41880"/>
    <lineage>
        <taxon>Eukaryota</taxon>
        <taxon>Viridiplantae</taxon>
        <taxon>Chlorophyta</taxon>
        <taxon>Pseudoscourfieldiophyceae</taxon>
        <taxon>Pseudoscourfieldiales</taxon>
        <taxon>Pycnococcaceae</taxon>
        <taxon>Pycnococcus</taxon>
    </lineage>
</organism>
<accession>A0A830H753</accession>
<evidence type="ECO:0000313" key="2">
    <source>
        <dbReference type="EMBL" id="GHP02133.1"/>
    </source>
</evidence>
<dbReference type="GO" id="GO:0004175">
    <property type="term" value="F:endopeptidase activity"/>
    <property type="evidence" value="ECO:0007669"/>
    <property type="project" value="UniProtKB-ARBA"/>
</dbReference>
<proteinExistence type="predicted"/>
<dbReference type="Proteomes" id="UP000660262">
    <property type="component" value="Unassembled WGS sequence"/>
</dbReference>
<keyword evidence="3" id="KW-1185">Reference proteome</keyword>
<protein>
    <recommendedName>
        <fullName evidence="1">CAAX prenyl protease 2/Lysostaphin resistance protein A-like domain-containing protein</fullName>
    </recommendedName>
</protein>
<dbReference type="EMBL" id="BNJQ01000002">
    <property type="protein sequence ID" value="GHP02133.1"/>
    <property type="molecule type" value="Genomic_DNA"/>
</dbReference>
<evidence type="ECO:0000313" key="3">
    <source>
        <dbReference type="Proteomes" id="UP000660262"/>
    </source>
</evidence>
<sequence length="271" mass="28341">MSVVASTPSMSLVHAHFSLYHSSSSLESFGESGSVDDSDGISVISESEEYVELDSDKAQAERVALLFFAAYVRLGPTGLEFARTLVPDISTGYAALACEAALAAIAASTVAATASKLAPASTEPSSNLNTNSAALVGIAAATASTLFDAVLATGDTSTADIASQTSILPDDVVPFAISAIACAPLAEELYFRHLLLRLFDTRVPKPLSNFTTALVFSTAHAVNDTRTLMQLAILGVLFAISYRRLGGWRASFATHAAYNATQLLLVTQLLN</sequence>
<name>A0A830H753_9CHLO</name>
<comment type="caution">
    <text evidence="2">The sequence shown here is derived from an EMBL/GenBank/DDBJ whole genome shotgun (WGS) entry which is preliminary data.</text>
</comment>
<dbReference type="Pfam" id="PF02517">
    <property type="entry name" value="Rce1-like"/>
    <property type="match status" value="1"/>
</dbReference>
<dbReference type="AlphaFoldDB" id="A0A830H753"/>
<gene>
    <name evidence="2" type="ORF">PPROV_000088900</name>
</gene>
<reference evidence="2" key="1">
    <citation type="submission" date="2020-10" db="EMBL/GenBank/DDBJ databases">
        <title>Unveiling of a novel bifunctional photoreceptor, Dualchrome1, isolated from a cosmopolitan green alga.</title>
        <authorList>
            <person name="Suzuki S."/>
            <person name="Kawachi M."/>
        </authorList>
    </citation>
    <scope>NUCLEOTIDE SEQUENCE</scope>
    <source>
        <strain evidence="2">NIES 2893</strain>
    </source>
</reference>
<feature type="domain" description="CAAX prenyl protease 2/Lysostaphin resistance protein A-like" evidence="1">
    <location>
        <begin position="172"/>
        <end position="260"/>
    </location>
</feature>
<dbReference type="InterPro" id="IPR003675">
    <property type="entry name" value="Rce1/LyrA-like_dom"/>
</dbReference>
<evidence type="ECO:0000259" key="1">
    <source>
        <dbReference type="Pfam" id="PF02517"/>
    </source>
</evidence>